<accession>A0A1X1KHJ4</accession>
<reference evidence="6" key="2">
    <citation type="submission" date="2017-04" db="EMBL/GenBank/DDBJ databases">
        <authorList>
            <person name="Afonso C.L."/>
            <person name="Miller P.J."/>
            <person name="Scott M.A."/>
            <person name="Spackman E."/>
            <person name="Goraichik I."/>
            <person name="Dimitrov K.M."/>
            <person name="Suarez D.L."/>
            <person name="Swayne D.E."/>
        </authorList>
    </citation>
    <scope>NUCLEOTIDE SEQUENCE</scope>
    <source>
        <strain evidence="7">B_5756_13</strain>
        <strain evidence="5">RH_12363_08</strain>
        <strain evidence="6">RH_17024_08</strain>
        <strain evidence="4">RH_50275_09</strain>
        <strain evidence="3">RH_777_07</strain>
    </source>
</reference>
<evidence type="ECO:0000313" key="9">
    <source>
        <dbReference type="EMBL" id="RSI88093.1"/>
    </source>
</evidence>
<dbReference type="AlphaFoldDB" id="A0A1X1KHJ4"/>
<keyword evidence="1" id="KW-0472">Membrane</keyword>
<evidence type="ECO:0000313" key="13">
    <source>
        <dbReference type="Proteomes" id="UP000193388"/>
    </source>
</evidence>
<dbReference type="EMBL" id="NCVD01000003">
    <property type="protein sequence ID" value="ORO91942.1"/>
    <property type="molecule type" value="Genomic_DNA"/>
</dbReference>
<evidence type="ECO:0000313" key="10">
    <source>
        <dbReference type="EMBL" id="RSJ99078.1"/>
    </source>
</evidence>
<feature type="transmembrane region" description="Helical" evidence="1">
    <location>
        <begin position="46"/>
        <end position="64"/>
    </location>
</feature>
<dbReference type="Proteomes" id="UP000277773">
    <property type="component" value="Unassembled WGS sequence"/>
</dbReference>
<feature type="domain" description="CD-NTase-associated protein 15" evidence="2">
    <location>
        <begin position="81"/>
        <end position="187"/>
    </location>
</feature>
<keyword evidence="1" id="KW-0812">Transmembrane</keyword>
<evidence type="ECO:0000313" key="5">
    <source>
        <dbReference type="EMBL" id="ORO97741.1"/>
    </source>
</evidence>
<dbReference type="Proteomes" id="UP000278063">
    <property type="component" value="Unassembled WGS sequence"/>
</dbReference>
<dbReference type="EMBL" id="NCVJ01000021">
    <property type="protein sequence ID" value="ORO97741.1"/>
    <property type="molecule type" value="Genomic_DNA"/>
</dbReference>
<dbReference type="EMBL" id="NCVM01000026">
    <property type="protein sequence ID" value="ORP02944.1"/>
    <property type="molecule type" value="Genomic_DNA"/>
</dbReference>
<evidence type="ECO:0000313" key="17">
    <source>
        <dbReference type="Proteomes" id="UP000277773"/>
    </source>
</evidence>
<evidence type="ECO:0000313" key="16">
    <source>
        <dbReference type="Proteomes" id="UP000267691"/>
    </source>
</evidence>
<evidence type="ECO:0000256" key="1">
    <source>
        <dbReference type="SAM" id="Phobius"/>
    </source>
</evidence>
<evidence type="ECO:0000313" key="18">
    <source>
        <dbReference type="Proteomes" id="UP000278063"/>
    </source>
</evidence>
<evidence type="ECO:0000313" key="12">
    <source>
        <dbReference type="Proteomes" id="UP000193234"/>
    </source>
</evidence>
<dbReference type="EMBL" id="RJPY01000002">
    <property type="protein sequence ID" value="RSJ99078.1"/>
    <property type="molecule type" value="Genomic_DNA"/>
</dbReference>
<dbReference type="RefSeq" id="WP_001005371.1">
    <property type="nucleotide sequence ID" value="NZ_CAJJIB010000151.1"/>
</dbReference>
<reference evidence="16 17" key="3">
    <citation type="submission" date="2018-11" db="EMBL/GenBank/DDBJ databases">
        <title>Species Designations Belie Phenotypic and Genotypic Heterogeneity in Oral Streptococci.</title>
        <authorList>
            <person name="Velsko I."/>
        </authorList>
    </citation>
    <scope>NUCLEOTIDE SEQUENCE [LARGE SCALE GENOMIC DNA]</scope>
    <source>
        <strain evidence="10 17">BCC08</strain>
        <strain evidence="9 18">KLC01</strain>
        <strain evidence="8 16">KLC12</strain>
    </source>
</reference>
<name>A0A1X1KHJ4_STRMT</name>
<gene>
    <name evidence="7" type="ORF">B7693_05375</name>
    <name evidence="5" type="ORF">B7696_09820</name>
    <name evidence="6" type="ORF">B7697_09035</name>
    <name evidence="4" type="ORF">B7700_06935</name>
    <name evidence="3" type="ORF">B7702_00515</name>
    <name evidence="10" type="ORF">D8786_02225</name>
    <name evidence="9" type="ORF">D8849_00155</name>
    <name evidence="8" type="ORF">D8853_07960</name>
</gene>
<evidence type="ECO:0000313" key="7">
    <source>
        <dbReference type="EMBL" id="ORP02944.1"/>
    </source>
</evidence>
<protein>
    <recommendedName>
        <fullName evidence="2">CD-NTase-associated protein 15 domain-containing protein</fullName>
    </recommendedName>
</protein>
<evidence type="ECO:0000313" key="14">
    <source>
        <dbReference type="Proteomes" id="UP000193849"/>
    </source>
</evidence>
<evidence type="ECO:0000313" key="3">
    <source>
        <dbReference type="EMBL" id="ORO91942.1"/>
    </source>
</evidence>
<feature type="transmembrane region" description="Helical" evidence="1">
    <location>
        <begin position="7"/>
        <end position="26"/>
    </location>
</feature>
<evidence type="ECO:0000259" key="2">
    <source>
        <dbReference type="Pfam" id="PF18153"/>
    </source>
</evidence>
<evidence type="ECO:0000313" key="6">
    <source>
        <dbReference type="EMBL" id="ORO98829.1"/>
    </source>
</evidence>
<evidence type="ECO:0000313" key="11">
    <source>
        <dbReference type="Proteomes" id="UP000193102"/>
    </source>
</evidence>
<dbReference type="Proteomes" id="UP000193102">
    <property type="component" value="Unassembled WGS sequence"/>
</dbReference>
<dbReference type="EMBL" id="RJNT01000008">
    <property type="protein sequence ID" value="RSI85298.1"/>
    <property type="molecule type" value="Genomic_DNA"/>
</dbReference>
<evidence type="ECO:0000313" key="8">
    <source>
        <dbReference type="EMBL" id="RSI85298.1"/>
    </source>
</evidence>
<dbReference type="EMBL" id="RJNW01000001">
    <property type="protein sequence ID" value="RSI88093.1"/>
    <property type="molecule type" value="Genomic_DNA"/>
</dbReference>
<dbReference type="Pfam" id="PF18153">
    <property type="entry name" value="Cap15_CD_rec"/>
    <property type="match status" value="1"/>
</dbReference>
<dbReference type="EMBL" id="NCVF01000024">
    <property type="protein sequence ID" value="ORO92849.1"/>
    <property type="molecule type" value="Genomic_DNA"/>
</dbReference>
<dbReference type="Proteomes" id="UP000193388">
    <property type="component" value="Unassembled WGS sequence"/>
</dbReference>
<dbReference type="Proteomes" id="UP000193234">
    <property type="component" value="Unassembled WGS sequence"/>
</dbReference>
<proteinExistence type="predicted"/>
<sequence>MNEQQKKFLNITIWVFAICLLLRLLISGQEIAVNLKSDILALVYSAIGYIGEAISVTAIIMAIFEKTAWRWPLLSKIHNVPILFANYVGSFKTDYDQNERNCELTIEQSFTTIKVKFKTGESSSHSITASIINDNGTQKLIYTYLNSPRAELQSPIHYGTVILDIDNPNQLEGNYYTNRGTKGSMSFEINNPSR</sequence>
<organism evidence="6 11">
    <name type="scientific">Streptococcus mitis</name>
    <dbReference type="NCBI Taxonomy" id="28037"/>
    <lineage>
        <taxon>Bacteria</taxon>
        <taxon>Bacillati</taxon>
        <taxon>Bacillota</taxon>
        <taxon>Bacilli</taxon>
        <taxon>Lactobacillales</taxon>
        <taxon>Streptococcaceae</taxon>
        <taxon>Streptococcus</taxon>
        <taxon>Streptococcus mitis group</taxon>
    </lineage>
</organism>
<dbReference type="Proteomes" id="UP000267691">
    <property type="component" value="Unassembled WGS sequence"/>
</dbReference>
<evidence type="ECO:0000313" key="4">
    <source>
        <dbReference type="EMBL" id="ORO92849.1"/>
    </source>
</evidence>
<comment type="caution">
    <text evidence="6">The sequence shown here is derived from an EMBL/GenBank/DDBJ whole genome shotgun (WGS) entry which is preliminary data.</text>
</comment>
<reference evidence="11 12" key="1">
    <citation type="journal article" date="2016" name="Eur. J. Clin. Microbiol. Infect. Dis.">
        <title>Whole genome sequencing as a tool for phylogenetic analysis of clinical strains of Mitis group streptococci.</title>
        <authorList>
            <person name="Rasmussen L.H."/>
            <person name="Dargis R."/>
            <person name="Hojholt K."/>
            <person name="Christensen J.J."/>
            <person name="Skovgaard O."/>
            <person name="Justesen U.S."/>
            <person name="Rosenvinge F.S."/>
            <person name="Moser C."/>
            <person name="Lukjancenko O."/>
            <person name="Rasmussen S."/>
            <person name="Nielsen X.C."/>
        </authorList>
    </citation>
    <scope>NUCLEOTIDE SEQUENCE [LARGE SCALE GENOMIC DNA]</scope>
    <source>
        <strain evidence="7 13">B_5756_13</strain>
        <strain evidence="5 12">RH_12363_08</strain>
        <strain evidence="6 11">RH_17024_08</strain>
        <strain evidence="4 15">RH_50275_09</strain>
        <strain evidence="3 14">RH_777_07</strain>
    </source>
</reference>
<keyword evidence="1" id="KW-1133">Transmembrane helix</keyword>
<dbReference type="EMBL" id="NCVI01000020">
    <property type="protein sequence ID" value="ORO98829.1"/>
    <property type="molecule type" value="Genomic_DNA"/>
</dbReference>
<dbReference type="InterPro" id="IPR041208">
    <property type="entry name" value="Cap15"/>
</dbReference>
<dbReference type="Proteomes" id="UP000193849">
    <property type="component" value="Unassembled WGS sequence"/>
</dbReference>
<dbReference type="Proteomes" id="UP000193929">
    <property type="component" value="Unassembled WGS sequence"/>
</dbReference>
<evidence type="ECO:0000313" key="15">
    <source>
        <dbReference type="Proteomes" id="UP000193929"/>
    </source>
</evidence>